<keyword evidence="2" id="KW-0805">Transcription regulation</keyword>
<evidence type="ECO:0000256" key="3">
    <source>
        <dbReference type="ARBA" id="ARBA00023125"/>
    </source>
</evidence>
<dbReference type="GO" id="GO:0003677">
    <property type="term" value="F:DNA binding"/>
    <property type="evidence" value="ECO:0007669"/>
    <property type="project" value="UniProtKB-KW"/>
</dbReference>
<keyword evidence="3 6" id="KW-0238">DNA-binding</keyword>
<dbReference type="Gene3D" id="3.40.190.290">
    <property type="match status" value="1"/>
</dbReference>
<dbReference type="InterPro" id="IPR036388">
    <property type="entry name" value="WH-like_DNA-bd_sf"/>
</dbReference>
<keyword evidence="4" id="KW-0804">Transcription</keyword>
<dbReference type="InterPro" id="IPR005119">
    <property type="entry name" value="LysR_subst-bd"/>
</dbReference>
<sequence>MLTEKTLSAFLHLAETGNFQEAAKRLGVSNASLSRYVSMAEEQVGFPLFHRKRGNSGLTREGQTFLPVAKTLQADLNRCADQVERIRLDTGQTVRIGCGPLTPRTLVRPAIQAALQQSPAFRFRVDVSARQAPIEMLENGEIDIYLGDLTHTSETENIELMMFEKRAVVFAAHVSHPLHDTAPATLNALFSYPLASPHLHKHWRAAITRALGGTDEAAEKVRALPQVESDDYAFLTSLLTGPEFVVGGMPETFAELVADGSVKLIETTPPITWNICAARKAGPGQPATEALWKQLEELAGQNPG</sequence>
<dbReference type="Proteomes" id="UP000271700">
    <property type="component" value="Unassembled WGS sequence"/>
</dbReference>
<dbReference type="PANTHER" id="PTHR30419">
    <property type="entry name" value="HTH-TYPE TRANSCRIPTIONAL REGULATOR YBHD"/>
    <property type="match status" value="1"/>
</dbReference>
<organism evidence="6 7">
    <name type="scientific">Ruegeria conchae</name>
    <dbReference type="NCBI Taxonomy" id="981384"/>
    <lineage>
        <taxon>Bacteria</taxon>
        <taxon>Pseudomonadati</taxon>
        <taxon>Pseudomonadota</taxon>
        <taxon>Alphaproteobacteria</taxon>
        <taxon>Rhodobacterales</taxon>
        <taxon>Roseobacteraceae</taxon>
        <taxon>Ruegeria</taxon>
    </lineage>
</organism>
<dbReference type="SUPFAM" id="SSF46785">
    <property type="entry name" value="Winged helix' DNA-binding domain"/>
    <property type="match status" value="1"/>
</dbReference>
<dbReference type="CDD" id="cd05466">
    <property type="entry name" value="PBP2_LTTR_substrate"/>
    <property type="match status" value="1"/>
</dbReference>
<dbReference type="InterPro" id="IPR050950">
    <property type="entry name" value="HTH-type_LysR_regulators"/>
</dbReference>
<feature type="domain" description="HTH lysR-type" evidence="5">
    <location>
        <begin position="1"/>
        <end position="59"/>
    </location>
</feature>
<dbReference type="Pfam" id="PF00126">
    <property type="entry name" value="HTH_1"/>
    <property type="match status" value="1"/>
</dbReference>
<evidence type="ECO:0000313" key="6">
    <source>
        <dbReference type="EMBL" id="RLJ99844.1"/>
    </source>
</evidence>
<keyword evidence="7" id="KW-1185">Reference proteome</keyword>
<reference evidence="6 7" key="1">
    <citation type="submission" date="2018-10" db="EMBL/GenBank/DDBJ databases">
        <title>Genomic Encyclopedia of Archaeal and Bacterial Type Strains, Phase II (KMG-II): from individual species to whole genera.</title>
        <authorList>
            <person name="Goeker M."/>
        </authorList>
    </citation>
    <scope>NUCLEOTIDE SEQUENCE [LARGE SCALE GENOMIC DNA]</scope>
    <source>
        <strain evidence="6 7">DSM 29317</strain>
    </source>
</reference>
<gene>
    <name evidence="6" type="ORF">CLV75_3767</name>
</gene>
<comment type="similarity">
    <text evidence="1">Belongs to the LysR transcriptional regulatory family.</text>
</comment>
<dbReference type="STRING" id="981384.GCA_000192475_03810"/>
<dbReference type="PROSITE" id="PS50931">
    <property type="entry name" value="HTH_LYSR"/>
    <property type="match status" value="1"/>
</dbReference>
<accession>A0A497YZY2</accession>
<name>A0A497YZY2_9RHOB</name>
<dbReference type="InterPro" id="IPR036390">
    <property type="entry name" value="WH_DNA-bd_sf"/>
</dbReference>
<proteinExistence type="inferred from homology"/>
<dbReference type="PANTHER" id="PTHR30419:SF8">
    <property type="entry name" value="NITROGEN ASSIMILATION TRANSCRIPTIONAL ACTIVATOR-RELATED"/>
    <property type="match status" value="1"/>
</dbReference>
<dbReference type="GO" id="GO:0003700">
    <property type="term" value="F:DNA-binding transcription factor activity"/>
    <property type="evidence" value="ECO:0007669"/>
    <property type="project" value="InterPro"/>
</dbReference>
<evidence type="ECO:0000256" key="2">
    <source>
        <dbReference type="ARBA" id="ARBA00023015"/>
    </source>
</evidence>
<comment type="caution">
    <text evidence="6">The sequence shown here is derived from an EMBL/GenBank/DDBJ whole genome shotgun (WGS) entry which is preliminary data.</text>
</comment>
<dbReference type="AlphaFoldDB" id="A0A497YZY2"/>
<dbReference type="Pfam" id="PF03466">
    <property type="entry name" value="LysR_substrate"/>
    <property type="match status" value="1"/>
</dbReference>
<protein>
    <submittedName>
        <fullName evidence="6">DNA-binding transcriptional LysR family regulator</fullName>
    </submittedName>
</protein>
<dbReference type="RefSeq" id="WP_010438615.1">
    <property type="nucleotide sequence ID" value="NZ_AEYW01000004.1"/>
</dbReference>
<evidence type="ECO:0000313" key="7">
    <source>
        <dbReference type="Proteomes" id="UP000271700"/>
    </source>
</evidence>
<evidence type="ECO:0000256" key="4">
    <source>
        <dbReference type="ARBA" id="ARBA00023163"/>
    </source>
</evidence>
<dbReference type="Gene3D" id="1.10.10.10">
    <property type="entry name" value="Winged helix-like DNA-binding domain superfamily/Winged helix DNA-binding domain"/>
    <property type="match status" value="1"/>
</dbReference>
<dbReference type="EMBL" id="RCCT01000007">
    <property type="protein sequence ID" value="RLJ99844.1"/>
    <property type="molecule type" value="Genomic_DNA"/>
</dbReference>
<dbReference type="InterPro" id="IPR000847">
    <property type="entry name" value="LysR_HTH_N"/>
</dbReference>
<dbReference type="GO" id="GO:0005829">
    <property type="term" value="C:cytosol"/>
    <property type="evidence" value="ECO:0007669"/>
    <property type="project" value="TreeGrafter"/>
</dbReference>
<evidence type="ECO:0000259" key="5">
    <source>
        <dbReference type="PROSITE" id="PS50931"/>
    </source>
</evidence>
<evidence type="ECO:0000256" key="1">
    <source>
        <dbReference type="ARBA" id="ARBA00009437"/>
    </source>
</evidence>
<dbReference type="SUPFAM" id="SSF53850">
    <property type="entry name" value="Periplasmic binding protein-like II"/>
    <property type="match status" value="1"/>
</dbReference>